<reference evidence="2" key="1">
    <citation type="journal article" date="2017" name="Nature">
        <title>The sunflower genome provides insights into oil metabolism, flowering and Asterid evolution.</title>
        <authorList>
            <person name="Badouin H."/>
            <person name="Gouzy J."/>
            <person name="Grassa C.J."/>
            <person name="Murat F."/>
            <person name="Staton S.E."/>
            <person name="Cottret L."/>
            <person name="Lelandais-Briere C."/>
            <person name="Owens G.L."/>
            <person name="Carrere S."/>
            <person name="Mayjonade B."/>
            <person name="Legrand L."/>
            <person name="Gill N."/>
            <person name="Kane N.C."/>
            <person name="Bowers J.E."/>
            <person name="Hubner S."/>
            <person name="Bellec A."/>
            <person name="Berard A."/>
            <person name="Berges H."/>
            <person name="Blanchet N."/>
            <person name="Boniface M.C."/>
            <person name="Brunel D."/>
            <person name="Catrice O."/>
            <person name="Chaidir N."/>
            <person name="Claudel C."/>
            <person name="Donnadieu C."/>
            <person name="Faraut T."/>
            <person name="Fievet G."/>
            <person name="Helmstetter N."/>
            <person name="King M."/>
            <person name="Knapp S.J."/>
            <person name="Lai Z."/>
            <person name="Le Paslier M.C."/>
            <person name="Lippi Y."/>
            <person name="Lorenzon L."/>
            <person name="Mandel J.R."/>
            <person name="Marage G."/>
            <person name="Marchand G."/>
            <person name="Marquand E."/>
            <person name="Bret-Mestries E."/>
            <person name="Morien E."/>
            <person name="Nambeesan S."/>
            <person name="Nguyen T."/>
            <person name="Pegot-Espagnet P."/>
            <person name="Pouilly N."/>
            <person name="Raftis F."/>
            <person name="Sallet E."/>
            <person name="Schiex T."/>
            <person name="Thomas J."/>
            <person name="Vandecasteele C."/>
            <person name="Vares D."/>
            <person name="Vear F."/>
            <person name="Vautrin S."/>
            <person name="Crespi M."/>
            <person name="Mangin B."/>
            <person name="Burke J.M."/>
            <person name="Salse J."/>
            <person name="Munos S."/>
            <person name="Vincourt P."/>
            <person name="Rieseberg L.H."/>
            <person name="Langlade N.B."/>
        </authorList>
    </citation>
    <scope>NUCLEOTIDE SEQUENCE [LARGE SCALE GENOMIC DNA]</scope>
    <source>
        <strain evidence="2">cv. SF193</strain>
    </source>
</reference>
<gene>
    <name evidence="1" type="ORF">HannXRQ_Chr07g0201821</name>
</gene>
<evidence type="ECO:0000313" key="1">
    <source>
        <dbReference type="EMBL" id="OTG21223.1"/>
    </source>
</evidence>
<keyword evidence="2" id="KW-1185">Reference proteome</keyword>
<organism evidence="1 2">
    <name type="scientific">Helianthus annuus</name>
    <name type="common">Common sunflower</name>
    <dbReference type="NCBI Taxonomy" id="4232"/>
    <lineage>
        <taxon>Eukaryota</taxon>
        <taxon>Viridiplantae</taxon>
        <taxon>Streptophyta</taxon>
        <taxon>Embryophyta</taxon>
        <taxon>Tracheophyta</taxon>
        <taxon>Spermatophyta</taxon>
        <taxon>Magnoliopsida</taxon>
        <taxon>eudicotyledons</taxon>
        <taxon>Gunneridae</taxon>
        <taxon>Pentapetalae</taxon>
        <taxon>asterids</taxon>
        <taxon>campanulids</taxon>
        <taxon>Asterales</taxon>
        <taxon>Asteraceae</taxon>
        <taxon>Asteroideae</taxon>
        <taxon>Heliantheae alliance</taxon>
        <taxon>Heliantheae</taxon>
        <taxon>Helianthus</taxon>
    </lineage>
</organism>
<dbReference type="AlphaFoldDB" id="A0A251UDW6"/>
<protein>
    <submittedName>
        <fullName evidence="1">Uncharacterized protein</fullName>
    </submittedName>
</protein>
<sequence>MNRKKMIGKEMGRFQEPEAEEQDLDIENQYYNLKVQLLIQLLIRTVRRRSSLDVVYIKLSHFFNVHHVLHPVCFQFVPLAIKVTIVLVRALITIHNFGTLAFELVNKHKMNESSSSPVLSSQARVNGQQKGYRCPQGHWGPKRETRRSSNKAPAICFAIRKGSATQTLAAPTASHASTFFPIFLKWFMFVCGEWGHWLGRWMPFNASCSTPGWR</sequence>
<accession>A0A251UDW6</accession>
<dbReference type="InParanoid" id="A0A251UDW6"/>
<name>A0A251UDW6_HELAN</name>
<dbReference type="EMBL" id="CM007896">
    <property type="protein sequence ID" value="OTG21223.1"/>
    <property type="molecule type" value="Genomic_DNA"/>
</dbReference>
<dbReference type="Proteomes" id="UP000215914">
    <property type="component" value="Chromosome 7"/>
</dbReference>
<evidence type="ECO:0000313" key="2">
    <source>
        <dbReference type="Proteomes" id="UP000215914"/>
    </source>
</evidence>
<proteinExistence type="predicted"/>